<feature type="region of interest" description="Disordered" evidence="13">
    <location>
        <begin position="706"/>
        <end position="737"/>
    </location>
</feature>
<dbReference type="InterPro" id="IPR010736">
    <property type="entry name" value="SHIPPO-rpt"/>
</dbReference>
<dbReference type="PANTHER" id="PTHR11538">
    <property type="entry name" value="PHENYLALANYL-TRNA SYNTHETASE"/>
    <property type="match status" value="1"/>
</dbReference>
<evidence type="ECO:0000259" key="14">
    <source>
        <dbReference type="PROSITE" id="PS50862"/>
    </source>
</evidence>
<dbReference type="Gene3D" id="3.40.850.10">
    <property type="entry name" value="Kinesin motor domain"/>
    <property type="match status" value="1"/>
</dbReference>
<protein>
    <recommendedName>
        <fullName evidence="3">phenylalanine--tRNA ligase</fullName>
        <ecNumber evidence="3">6.1.1.20</ecNumber>
    </recommendedName>
    <alternativeName>
        <fullName evidence="11">Phenylalanyl-tRNA synthetase</fullName>
    </alternativeName>
</protein>
<dbReference type="Gene3D" id="3.30.70.380">
    <property type="entry name" value="Ferrodoxin-fold anticodon-binding domain"/>
    <property type="match status" value="1"/>
</dbReference>
<sequence length="820" mass="92583">MAMGAGLVALRRLGGRARVRGIGQLRPLGRPLQRRAAAVMAPPEEILGIKPDGKYNVPAGVREKLGKNLLLNSKHPLGILWKTVQEYFAEQDSNCKFFDTEKPVVSTVDCFDKLRVPPDHVSRSPSDTYYVNADYVLRTHTSAHQCQFLSQYPEITSFLCAGDVYRRDEIDASHYPAFHQCEGVRLFDAQKVSKEEVMEDLKKTLEGLAAHLFQLKTGEDTMRWLDEYFPFTEPSLELEIFYNEDWMEVLGCGVIHHDVLRNAGLDPEKVHGWAFGLGLERLAMVLFGIPDIRLFWSDDARFAQQFSEGSFSEKTKFKPFSKYPPVLKDISMWIPEDFVDNDLFEMIRDEGGDQVEKVDLLDEFTHPKTGRSSKMFRVTWRDMSRTLTNEEVNAKHEKVLERVVEKANWKEVSAATTIVAFVFQITNLTWNVVTSVADVLRLLDFGLEAPVELAVLTVEKEDRMDLNRDETNGHKMRAVGCTNINAASSRSHGVATFQIEQLVGQQDAKRRWAQLQTVDLAGAARMDQIGDSQAEQMGLLLEVLFEVGGECDVYPEMSSSAPVLTQEASRAGDTGPPKRVTHGAFSKDTGTFSSRINQIMRAATKTPGPGKYLAHEDWRLNGGSRFLKGDRSFKPMHKNPDPTHYERKDFFQFPCNRSKECLSQNRRQLYGNMTKGNRRSFLDGAVRHGKSVPGPAHYSVKQKANNRLDSNPTGAMNWKVQESTNGSGTSTDNSLAPNHYTINYNQVDDRQSAYSVPKEKSSNFLDKVVMEKWVDVRSKKEMPGPGTYKTFDGEAIDRTTRGTYQLQLRTLSRSATSGYF</sequence>
<comment type="similarity">
    <text evidence="2">Belongs to the class-II aminoacyl-tRNA synthetase family.</text>
</comment>
<evidence type="ECO:0000256" key="5">
    <source>
        <dbReference type="ARBA" id="ARBA00022741"/>
    </source>
</evidence>
<dbReference type="Pfam" id="PF00225">
    <property type="entry name" value="Kinesin"/>
    <property type="match status" value="1"/>
</dbReference>
<keyword evidence="7" id="KW-0648">Protein biosynthesis</keyword>
<dbReference type="InterPro" id="IPR027417">
    <property type="entry name" value="P-loop_NTPase"/>
</dbReference>
<feature type="domain" description="FDX-ACB" evidence="15">
    <location>
        <begin position="321"/>
        <end position="413"/>
    </location>
</feature>
<dbReference type="InterPro" id="IPR036690">
    <property type="entry name" value="Fdx_antiC-bd_sf"/>
</dbReference>
<keyword evidence="4" id="KW-0436">Ligase</keyword>
<dbReference type="PROSITE" id="PS50862">
    <property type="entry name" value="AA_TRNA_LIGASE_II"/>
    <property type="match status" value="1"/>
</dbReference>
<comment type="caution">
    <text evidence="16">The sequence shown here is derived from an EMBL/GenBank/DDBJ whole genome shotgun (WGS) entry which is preliminary data.</text>
</comment>
<dbReference type="InterPro" id="IPR002319">
    <property type="entry name" value="Phenylalanyl-tRNA_Synthase"/>
</dbReference>
<evidence type="ECO:0000256" key="10">
    <source>
        <dbReference type="ARBA" id="ARBA00023146"/>
    </source>
</evidence>
<keyword evidence="6" id="KW-0067">ATP-binding</keyword>
<feature type="compositionally biased region" description="Polar residues" evidence="13">
    <location>
        <begin position="558"/>
        <end position="568"/>
    </location>
</feature>
<comment type="catalytic activity">
    <reaction evidence="12">
        <text>tRNA(Phe) + L-phenylalanine + ATP = L-phenylalanyl-tRNA(Phe) + AMP + diphosphate + H(+)</text>
        <dbReference type="Rhea" id="RHEA:19413"/>
        <dbReference type="Rhea" id="RHEA-COMP:9668"/>
        <dbReference type="Rhea" id="RHEA-COMP:9699"/>
        <dbReference type="ChEBI" id="CHEBI:15378"/>
        <dbReference type="ChEBI" id="CHEBI:30616"/>
        <dbReference type="ChEBI" id="CHEBI:33019"/>
        <dbReference type="ChEBI" id="CHEBI:58095"/>
        <dbReference type="ChEBI" id="CHEBI:78442"/>
        <dbReference type="ChEBI" id="CHEBI:78531"/>
        <dbReference type="ChEBI" id="CHEBI:456215"/>
        <dbReference type="EC" id="6.1.1.20"/>
    </reaction>
</comment>
<dbReference type="EC" id="6.1.1.20" evidence="3"/>
<keyword evidence="8" id="KW-0809">Transit peptide</keyword>
<dbReference type="InterPro" id="IPR036961">
    <property type="entry name" value="Kinesin_motor_dom_sf"/>
</dbReference>
<accession>A0ABP0S6U1</accession>
<keyword evidence="9" id="KW-0496">Mitochondrion</keyword>
<dbReference type="SMART" id="SM00896">
    <property type="entry name" value="FDX-ACB"/>
    <property type="match status" value="1"/>
</dbReference>
<dbReference type="Pfam" id="PF07004">
    <property type="entry name" value="SHIPPO-rpt"/>
    <property type="match status" value="1"/>
</dbReference>
<evidence type="ECO:0000256" key="7">
    <source>
        <dbReference type="ARBA" id="ARBA00022917"/>
    </source>
</evidence>
<evidence type="ECO:0000256" key="9">
    <source>
        <dbReference type="ARBA" id="ARBA00023128"/>
    </source>
</evidence>
<gene>
    <name evidence="16" type="ORF">SCF082_LOCUS50269</name>
</gene>
<name>A0ABP0S6U1_9DINO</name>
<dbReference type="InterPro" id="IPR045864">
    <property type="entry name" value="aa-tRNA-synth_II/BPL/LPL"/>
</dbReference>
<evidence type="ECO:0000256" key="12">
    <source>
        <dbReference type="ARBA" id="ARBA00049255"/>
    </source>
</evidence>
<keyword evidence="17" id="KW-1185">Reference proteome</keyword>
<dbReference type="Proteomes" id="UP001642464">
    <property type="component" value="Unassembled WGS sequence"/>
</dbReference>
<evidence type="ECO:0000256" key="4">
    <source>
        <dbReference type="ARBA" id="ARBA00022598"/>
    </source>
</evidence>
<dbReference type="Gene3D" id="3.30.930.10">
    <property type="entry name" value="Bira Bifunctional Protein, Domain 2"/>
    <property type="match status" value="2"/>
</dbReference>
<dbReference type="PROSITE" id="PS51447">
    <property type="entry name" value="FDX_ACB"/>
    <property type="match status" value="1"/>
</dbReference>
<dbReference type="SUPFAM" id="SSF55681">
    <property type="entry name" value="Class II aaRS and biotin synthetases"/>
    <property type="match status" value="1"/>
</dbReference>
<dbReference type="PANTHER" id="PTHR11538:SF41">
    <property type="entry name" value="PHENYLALANINE--TRNA LIGASE, MITOCHONDRIAL"/>
    <property type="match status" value="1"/>
</dbReference>
<dbReference type="InterPro" id="IPR005121">
    <property type="entry name" value="Fdx_antiC-bd"/>
</dbReference>
<dbReference type="SUPFAM" id="SSF52540">
    <property type="entry name" value="P-loop containing nucleoside triphosphate hydrolases"/>
    <property type="match status" value="1"/>
</dbReference>
<dbReference type="SUPFAM" id="SSF54991">
    <property type="entry name" value="Anticodon-binding domain of PheRS"/>
    <property type="match status" value="1"/>
</dbReference>
<dbReference type="InterPro" id="IPR001752">
    <property type="entry name" value="Kinesin_motor_dom"/>
</dbReference>
<feature type="domain" description="Aminoacyl-transfer RNA synthetases class-II family profile" evidence="14">
    <location>
        <begin position="80"/>
        <end position="319"/>
    </location>
</feature>
<dbReference type="InterPro" id="IPR006195">
    <property type="entry name" value="aa-tRNA-synth_II"/>
</dbReference>
<keyword evidence="10" id="KW-0030">Aminoacyl-tRNA synthetase</keyword>
<evidence type="ECO:0000256" key="3">
    <source>
        <dbReference type="ARBA" id="ARBA00012814"/>
    </source>
</evidence>
<keyword evidence="5" id="KW-0547">Nucleotide-binding</keyword>
<evidence type="ECO:0000256" key="6">
    <source>
        <dbReference type="ARBA" id="ARBA00022840"/>
    </source>
</evidence>
<dbReference type="Pfam" id="PF01409">
    <property type="entry name" value="tRNA-synt_2d"/>
    <property type="match status" value="1"/>
</dbReference>
<evidence type="ECO:0000256" key="8">
    <source>
        <dbReference type="ARBA" id="ARBA00022946"/>
    </source>
</evidence>
<feature type="compositionally biased region" description="Low complexity" evidence="13">
    <location>
        <begin position="723"/>
        <end position="734"/>
    </location>
</feature>
<proteinExistence type="inferred from homology"/>
<feature type="region of interest" description="Disordered" evidence="13">
    <location>
        <begin position="558"/>
        <end position="587"/>
    </location>
</feature>
<evidence type="ECO:0000256" key="2">
    <source>
        <dbReference type="ARBA" id="ARBA00008226"/>
    </source>
</evidence>
<dbReference type="CDD" id="cd00496">
    <property type="entry name" value="PheRS_alpha_core"/>
    <property type="match status" value="1"/>
</dbReference>
<dbReference type="EMBL" id="CAXAMM010043017">
    <property type="protein sequence ID" value="CAK9108059.1"/>
    <property type="molecule type" value="Genomic_DNA"/>
</dbReference>
<dbReference type="PRINTS" id="PR00380">
    <property type="entry name" value="KINESINHEAVY"/>
</dbReference>
<evidence type="ECO:0000256" key="1">
    <source>
        <dbReference type="ARBA" id="ARBA00004305"/>
    </source>
</evidence>
<evidence type="ECO:0000313" key="16">
    <source>
        <dbReference type="EMBL" id="CAK9108059.1"/>
    </source>
</evidence>
<organism evidence="16 17">
    <name type="scientific">Durusdinium trenchii</name>
    <dbReference type="NCBI Taxonomy" id="1381693"/>
    <lineage>
        <taxon>Eukaryota</taxon>
        <taxon>Sar</taxon>
        <taxon>Alveolata</taxon>
        <taxon>Dinophyceae</taxon>
        <taxon>Suessiales</taxon>
        <taxon>Symbiodiniaceae</taxon>
        <taxon>Durusdinium</taxon>
    </lineage>
</organism>
<dbReference type="Pfam" id="PF03147">
    <property type="entry name" value="FDX-ACB"/>
    <property type="match status" value="1"/>
</dbReference>
<comment type="subcellular location">
    <subcellularLocation>
        <location evidence="1">Mitochondrion matrix</location>
    </subcellularLocation>
</comment>
<reference evidence="16 17" key="1">
    <citation type="submission" date="2024-02" db="EMBL/GenBank/DDBJ databases">
        <authorList>
            <person name="Chen Y."/>
            <person name="Shah S."/>
            <person name="Dougan E. K."/>
            <person name="Thang M."/>
            <person name="Chan C."/>
        </authorList>
    </citation>
    <scope>NUCLEOTIDE SEQUENCE [LARGE SCALE GENOMIC DNA]</scope>
</reference>
<evidence type="ECO:0000256" key="13">
    <source>
        <dbReference type="SAM" id="MobiDB-lite"/>
    </source>
</evidence>
<evidence type="ECO:0000256" key="11">
    <source>
        <dbReference type="ARBA" id="ARBA00031194"/>
    </source>
</evidence>
<evidence type="ECO:0000313" key="17">
    <source>
        <dbReference type="Proteomes" id="UP001642464"/>
    </source>
</evidence>
<evidence type="ECO:0000259" key="15">
    <source>
        <dbReference type="PROSITE" id="PS51447"/>
    </source>
</evidence>